<dbReference type="InterPro" id="IPR036737">
    <property type="entry name" value="OmpA-like_sf"/>
</dbReference>
<feature type="transmembrane region" description="Helical" evidence="5">
    <location>
        <begin position="7"/>
        <end position="25"/>
    </location>
</feature>
<dbReference type="PRINTS" id="PR01021">
    <property type="entry name" value="OMPADOMAIN"/>
</dbReference>
<comment type="caution">
    <text evidence="7">The sequence shown here is derived from an EMBL/GenBank/DDBJ whole genome shotgun (WGS) entry which is preliminary data.</text>
</comment>
<keyword evidence="2 3" id="KW-0472">Membrane</keyword>
<dbReference type="SUPFAM" id="SSF103088">
    <property type="entry name" value="OmpA-like"/>
    <property type="match status" value="1"/>
</dbReference>
<evidence type="ECO:0000313" key="8">
    <source>
        <dbReference type="Proteomes" id="UP000322181"/>
    </source>
</evidence>
<dbReference type="EMBL" id="VXKB01000006">
    <property type="protein sequence ID" value="KAA8713603.1"/>
    <property type="molecule type" value="Genomic_DNA"/>
</dbReference>
<dbReference type="PANTHER" id="PTHR30329:SF20">
    <property type="entry name" value="EXPORTED PROTEIN"/>
    <property type="match status" value="1"/>
</dbReference>
<evidence type="ECO:0000256" key="4">
    <source>
        <dbReference type="SAM" id="MobiDB-lite"/>
    </source>
</evidence>
<accession>A0A5M9QYN6</accession>
<reference evidence="7 8" key="1">
    <citation type="submission" date="2019-09" db="EMBL/GenBank/DDBJ databases">
        <title>Draft genome sequence of various Type strains from the CCUG.</title>
        <authorList>
            <person name="Pineiro-Iglesias B."/>
            <person name="Tunovic T."/>
            <person name="Unosson C."/>
            <person name="Inganas E."/>
            <person name="Ohlen M."/>
            <person name="Cardew S."/>
            <person name="Jensie-Markopoulos S."/>
            <person name="Salva-Serra F."/>
            <person name="Jaen-Luchoro D."/>
            <person name="Karlsson R."/>
            <person name="Svensson-Stadler L."/>
            <person name="Chun J."/>
            <person name="Moore E."/>
        </authorList>
    </citation>
    <scope>NUCLEOTIDE SEQUENCE [LARGE SCALE GENOMIC DNA]</scope>
    <source>
        <strain evidence="7 8">CCUG 53682T</strain>
    </source>
</reference>
<dbReference type="Pfam" id="PF00691">
    <property type="entry name" value="OmpA"/>
    <property type="match status" value="1"/>
</dbReference>
<dbReference type="InterPro" id="IPR006665">
    <property type="entry name" value="OmpA-like"/>
</dbReference>
<dbReference type="AlphaFoldDB" id="A0A5M9QYN6"/>
<dbReference type="PANTHER" id="PTHR30329">
    <property type="entry name" value="STATOR ELEMENT OF FLAGELLAR MOTOR COMPLEX"/>
    <property type="match status" value="1"/>
</dbReference>
<comment type="subcellular location">
    <subcellularLocation>
        <location evidence="1">Cell outer membrane</location>
    </subcellularLocation>
</comment>
<sequence length="572" mass="63740">MYNRIKQSLTLLTGSLLLWLFWGFWSPGRDVALFLSAFVIIIAAVLIYRQQKQVRKERLIRADSLPADDYHGAVVLVCGQSAALFAAGENRRETTKARYIAVPEPAGLSRIIREFREQSPAQLNRLSLLYVVVPEQINQEEELEQMIISWRRAVGEARRQAGKAVPFWISVYLTPLYTTDVSAADEEPWFTPAERAGEFHVQQAGSPACSLPEWLAHQPVTDEQRFATALWFDHYLAWLSLVFVPRLTVKQTGAAPLYPAGWALRFAPVAALNNNVWSQFIAHSTRLPLPVQTVTPQPLPLPDHLLSRLRYDVSLVRTEAVLGVTGIICGLFLAGALTGSYFHNQQLIYHISDDLRQFEQLPGEPAEPKMVAWKQLQTDAALLAAWQREGIPSSYSLGLYQGTRILPYLYTALSRWAPPPPPAPVIVQEAPEMVSLDSLALFDTGKFTLKPGATKVLVDALINIRAKPGWLIVVSGYTDITGHADLNQKLSLKRAESVRDWMIETSDIDPGCFAVQGYGHNHPVADNNTAEGRAKNRRVEIRLMPQADACRASDTENVSPADGDTHSPKKEK</sequence>
<evidence type="ECO:0000259" key="6">
    <source>
        <dbReference type="PROSITE" id="PS51123"/>
    </source>
</evidence>
<dbReference type="Gene3D" id="3.30.1330.60">
    <property type="entry name" value="OmpA-like domain"/>
    <property type="match status" value="1"/>
</dbReference>
<feature type="region of interest" description="Disordered" evidence="4">
    <location>
        <begin position="545"/>
        <end position="572"/>
    </location>
</feature>
<dbReference type="GO" id="GO:0009279">
    <property type="term" value="C:cell outer membrane"/>
    <property type="evidence" value="ECO:0007669"/>
    <property type="project" value="UniProtKB-SubCell"/>
</dbReference>
<keyword evidence="5" id="KW-0812">Transmembrane</keyword>
<evidence type="ECO:0000256" key="2">
    <source>
        <dbReference type="ARBA" id="ARBA00023136"/>
    </source>
</evidence>
<dbReference type="RefSeq" id="WP_067367175.1">
    <property type="nucleotide sequence ID" value="NZ_BAAAFS010000002.1"/>
</dbReference>
<evidence type="ECO:0000256" key="5">
    <source>
        <dbReference type="SAM" id="Phobius"/>
    </source>
</evidence>
<dbReference type="PROSITE" id="PS51123">
    <property type="entry name" value="OMPA_2"/>
    <property type="match status" value="1"/>
</dbReference>
<dbReference type="OrthoDB" id="345640at2"/>
<feature type="transmembrane region" description="Helical" evidence="5">
    <location>
        <begin position="320"/>
        <end position="342"/>
    </location>
</feature>
<dbReference type="InterPro" id="IPR050330">
    <property type="entry name" value="Bact_OuterMem_StrucFunc"/>
</dbReference>
<feature type="domain" description="OmpA-like" evidence="6">
    <location>
        <begin position="429"/>
        <end position="547"/>
    </location>
</feature>
<evidence type="ECO:0000256" key="3">
    <source>
        <dbReference type="PROSITE-ProRule" id="PRU00473"/>
    </source>
</evidence>
<keyword evidence="5" id="KW-1133">Transmembrane helix</keyword>
<organism evidence="7 8">
    <name type="scientific">Morganella psychrotolerans</name>
    <dbReference type="NCBI Taxonomy" id="368603"/>
    <lineage>
        <taxon>Bacteria</taxon>
        <taxon>Pseudomonadati</taxon>
        <taxon>Pseudomonadota</taxon>
        <taxon>Gammaproteobacteria</taxon>
        <taxon>Enterobacterales</taxon>
        <taxon>Morganellaceae</taxon>
        <taxon>Morganella</taxon>
    </lineage>
</organism>
<name>A0A5M9QYN6_9GAMM</name>
<feature type="compositionally biased region" description="Basic and acidic residues" evidence="4">
    <location>
        <begin position="563"/>
        <end position="572"/>
    </location>
</feature>
<gene>
    <name evidence="7" type="ORF">F4V73_16850</name>
</gene>
<dbReference type="CDD" id="cd07185">
    <property type="entry name" value="OmpA_C-like"/>
    <property type="match status" value="1"/>
</dbReference>
<dbReference type="Proteomes" id="UP000322181">
    <property type="component" value="Unassembled WGS sequence"/>
</dbReference>
<evidence type="ECO:0000313" key="7">
    <source>
        <dbReference type="EMBL" id="KAA8713603.1"/>
    </source>
</evidence>
<evidence type="ECO:0000256" key="1">
    <source>
        <dbReference type="ARBA" id="ARBA00004442"/>
    </source>
</evidence>
<feature type="transmembrane region" description="Helical" evidence="5">
    <location>
        <begin position="31"/>
        <end position="48"/>
    </location>
</feature>
<protein>
    <submittedName>
        <fullName evidence="7">OmpA family protein</fullName>
    </submittedName>
</protein>
<dbReference type="InterPro" id="IPR006664">
    <property type="entry name" value="OMP_bac"/>
</dbReference>
<proteinExistence type="predicted"/>